<sequence>MKGISLDIMNQMKLNVICDLSNKVNDINTNVRHLVDLKDIYVVNLRSIKLLDLRLLFIKQW</sequence>
<organism evidence="1 2">
    <name type="scientific">Spiroplasma corruscae</name>
    <dbReference type="NCBI Taxonomy" id="216934"/>
    <lineage>
        <taxon>Bacteria</taxon>
        <taxon>Bacillati</taxon>
        <taxon>Mycoplasmatota</taxon>
        <taxon>Mollicutes</taxon>
        <taxon>Entomoplasmatales</taxon>
        <taxon>Spiroplasmataceae</taxon>
        <taxon>Spiroplasma</taxon>
    </lineage>
</organism>
<dbReference type="KEGG" id="scou:SCORR_v1c08750"/>
<proteinExistence type="predicted"/>
<keyword evidence="2" id="KW-1185">Reference proteome</keyword>
<protein>
    <submittedName>
        <fullName evidence="1">Uncharacterized protein</fullName>
    </submittedName>
</protein>
<gene>
    <name evidence="1" type="ORF">SCORR_v1c08750</name>
</gene>
<name>A0A222EQ49_9MOLU</name>
<evidence type="ECO:0000313" key="2">
    <source>
        <dbReference type="Proteomes" id="UP000203229"/>
    </source>
</evidence>
<dbReference type="AlphaFoldDB" id="A0A222EQ49"/>
<dbReference type="Proteomes" id="UP000203229">
    <property type="component" value="Chromosome"/>
</dbReference>
<reference evidence="1 2" key="1">
    <citation type="submission" date="2017-07" db="EMBL/GenBank/DDBJ databases">
        <title>Complete genome sequence of Spiroplasma corruscae EC-1 (DSM 19793).</title>
        <authorList>
            <person name="Tsai Y.-M."/>
            <person name="Lo W.-S."/>
            <person name="Kuo C.-H."/>
        </authorList>
    </citation>
    <scope>NUCLEOTIDE SEQUENCE [LARGE SCALE GENOMIC DNA]</scope>
    <source>
        <strain evidence="1 2">EC-1</strain>
    </source>
</reference>
<evidence type="ECO:0000313" key="1">
    <source>
        <dbReference type="EMBL" id="ASP28647.1"/>
    </source>
</evidence>
<dbReference type="EMBL" id="CP022535">
    <property type="protein sequence ID" value="ASP28647.1"/>
    <property type="molecule type" value="Genomic_DNA"/>
</dbReference>
<accession>A0A222EQ49</accession>